<organism evidence="1 2">
    <name type="scientific">[Ruminococcus] torques ATCC 27756</name>
    <dbReference type="NCBI Taxonomy" id="411460"/>
    <lineage>
        <taxon>Bacteria</taxon>
        <taxon>Bacillati</taxon>
        <taxon>Bacillota</taxon>
        <taxon>Clostridia</taxon>
        <taxon>Lachnospirales</taxon>
        <taxon>Lachnospiraceae</taxon>
        <taxon>Mediterraneibacter</taxon>
    </lineage>
</organism>
<dbReference type="PaxDb" id="411460-RUMTOR_02805"/>
<name>A5KRB3_9FIRM</name>
<evidence type="ECO:0000313" key="1">
    <source>
        <dbReference type="EMBL" id="EDK23033.1"/>
    </source>
</evidence>
<proteinExistence type="predicted"/>
<accession>A5KRB3</accession>
<reference evidence="1 2" key="1">
    <citation type="submission" date="2007-03" db="EMBL/GenBank/DDBJ databases">
        <authorList>
            <person name="Fulton L."/>
            <person name="Clifton S."/>
            <person name="Fulton B."/>
            <person name="Xu J."/>
            <person name="Minx P."/>
            <person name="Pepin K.H."/>
            <person name="Johnson M."/>
            <person name="Thiruvilangam P."/>
            <person name="Bhonagiri V."/>
            <person name="Nash W.E."/>
            <person name="Mardis E.R."/>
            <person name="Wilson R.K."/>
        </authorList>
    </citation>
    <scope>NUCLEOTIDE SEQUENCE [LARGE SCALE GENOMIC DNA]</scope>
    <source>
        <strain evidence="1 2">ATCC 27756</strain>
    </source>
</reference>
<dbReference type="EMBL" id="AAVP02000028">
    <property type="protein sequence ID" value="EDK23033.1"/>
    <property type="molecule type" value="Genomic_DNA"/>
</dbReference>
<comment type="caution">
    <text evidence="1">The sequence shown here is derived from an EMBL/GenBank/DDBJ whole genome shotgun (WGS) entry which is preliminary data.</text>
</comment>
<evidence type="ECO:0000313" key="2">
    <source>
        <dbReference type="Proteomes" id="UP000003577"/>
    </source>
</evidence>
<sequence length="30" mass="3686">MIKNIEFYDEKNYNNERVARGELVFYIDSD</sequence>
<protein>
    <submittedName>
        <fullName evidence="1">Uncharacterized protein</fullName>
    </submittedName>
</protein>
<reference evidence="1 2" key="2">
    <citation type="submission" date="2007-04" db="EMBL/GenBank/DDBJ databases">
        <title>Draft genome sequence of Ruminococcus torques (ATCC 27756).</title>
        <authorList>
            <person name="Sudarsanam P."/>
            <person name="Ley R."/>
            <person name="Guruge J."/>
            <person name="Turnbaugh P.J."/>
            <person name="Mahowald M."/>
            <person name="Liep D."/>
            <person name="Gordon J."/>
        </authorList>
    </citation>
    <scope>NUCLEOTIDE SEQUENCE [LARGE SCALE GENOMIC DNA]</scope>
    <source>
        <strain evidence="1 2">ATCC 27756</strain>
    </source>
</reference>
<dbReference type="HOGENOM" id="CLU_3405231_0_0_9"/>
<dbReference type="AlphaFoldDB" id="A5KRB3"/>
<dbReference type="Proteomes" id="UP000003577">
    <property type="component" value="Unassembled WGS sequence"/>
</dbReference>
<gene>
    <name evidence="1" type="ORF">RUMTOR_02805</name>
</gene>